<reference evidence="1 2" key="2">
    <citation type="submission" date="2008-10" db="EMBL/GenBank/DDBJ databases">
        <authorList>
            <person name="Fulton L."/>
            <person name="Clifton S."/>
            <person name="Fulton B."/>
            <person name="Xu J."/>
            <person name="Minx P."/>
            <person name="Pepin K.H."/>
            <person name="Johnson M."/>
            <person name="Thiruvilangam P."/>
            <person name="Bhonagiri V."/>
            <person name="Nash W.E."/>
            <person name="Mardis E.R."/>
            <person name="Wilson R.K."/>
        </authorList>
    </citation>
    <scope>NUCLEOTIDE SEQUENCE [LARGE SCALE GENOMIC DNA]</scope>
    <source>
        <strain evidence="1 2">DSM 17855</strain>
    </source>
</reference>
<evidence type="ECO:0000313" key="1">
    <source>
        <dbReference type="EMBL" id="EEB24538.1"/>
    </source>
</evidence>
<protein>
    <submittedName>
        <fullName evidence="1">Uncharacterized protein</fullName>
    </submittedName>
</protein>
<gene>
    <name evidence="1" type="ORF">BACDOR_02967</name>
</gene>
<dbReference type="AlphaFoldDB" id="B6W088"/>
<accession>B6W088</accession>
<dbReference type="HOGENOM" id="CLU_3304630_0_0_10"/>
<proteinExistence type="predicted"/>
<evidence type="ECO:0000313" key="2">
    <source>
        <dbReference type="Proteomes" id="UP000004849"/>
    </source>
</evidence>
<sequence length="39" mass="4593">MRFGFYSKITEQRYAKFYSLSVDCIIQLENCIKKNNPGS</sequence>
<dbReference type="Proteomes" id="UP000004849">
    <property type="component" value="Unassembled WGS sequence"/>
</dbReference>
<reference evidence="1 2" key="1">
    <citation type="submission" date="2008-10" db="EMBL/GenBank/DDBJ databases">
        <title>Draft genome sequence of Bacteroides dorei (DSM 17855).</title>
        <authorList>
            <person name="Sudarsanam P."/>
            <person name="Ley R."/>
            <person name="Guruge J."/>
            <person name="Turnbaugh P.J."/>
            <person name="Mahowald M."/>
            <person name="Liep D."/>
            <person name="Gordon J."/>
        </authorList>
    </citation>
    <scope>NUCLEOTIDE SEQUENCE [LARGE SCALE GENOMIC DNA]</scope>
    <source>
        <strain evidence="1 2">DSM 17855</strain>
    </source>
</reference>
<name>B6W088_9BACT</name>
<dbReference type="EMBL" id="ABWZ01000059">
    <property type="protein sequence ID" value="EEB24538.1"/>
    <property type="molecule type" value="Genomic_DNA"/>
</dbReference>
<organism evidence="1 2">
    <name type="scientific">Phocaeicola dorei DSM 17855</name>
    <dbReference type="NCBI Taxonomy" id="483217"/>
    <lineage>
        <taxon>Bacteria</taxon>
        <taxon>Pseudomonadati</taxon>
        <taxon>Bacteroidota</taxon>
        <taxon>Bacteroidia</taxon>
        <taxon>Bacteroidales</taxon>
        <taxon>Bacteroidaceae</taxon>
        <taxon>Phocaeicola</taxon>
    </lineage>
</organism>